<evidence type="ECO:0000256" key="7">
    <source>
        <dbReference type="PIRSR" id="PIRSR627057-2"/>
    </source>
</evidence>
<reference evidence="12" key="1">
    <citation type="journal article" date="2014" name="Int. J. Syst. Evol. Microbiol.">
        <title>Complete genome sequence of Corynebacterium casei LMG S-19264T (=DSM 44701T), isolated from a smear-ripened cheese.</title>
        <authorList>
            <consortium name="US DOE Joint Genome Institute (JGI-PGF)"/>
            <person name="Walter F."/>
            <person name="Albersmeier A."/>
            <person name="Kalinowski J."/>
            <person name="Ruckert C."/>
        </authorList>
    </citation>
    <scope>NUCLEOTIDE SEQUENCE</scope>
    <source>
        <strain evidence="12">CGMCC 1.12777</strain>
    </source>
</reference>
<dbReference type="GO" id="GO:0004222">
    <property type="term" value="F:metalloendopeptidase activity"/>
    <property type="evidence" value="ECO:0007669"/>
    <property type="project" value="InterPro"/>
</dbReference>
<keyword evidence="9" id="KW-1133">Transmembrane helix</keyword>
<keyword evidence="9" id="KW-0472">Membrane</keyword>
<dbReference type="FunFam" id="3.30.2010.10:FF:000010">
    <property type="entry name" value="M48 family peptidase"/>
    <property type="match status" value="1"/>
</dbReference>
<feature type="transmembrane region" description="Helical" evidence="9">
    <location>
        <begin position="326"/>
        <end position="345"/>
    </location>
</feature>
<organism evidence="12 13">
    <name type="scientific">Pullulanibacillus pueri</name>
    <dbReference type="NCBI Taxonomy" id="1437324"/>
    <lineage>
        <taxon>Bacteria</taxon>
        <taxon>Bacillati</taxon>
        <taxon>Bacillota</taxon>
        <taxon>Bacilli</taxon>
        <taxon>Bacillales</taxon>
        <taxon>Sporolactobacillaceae</taxon>
        <taxon>Pullulanibacillus</taxon>
    </lineage>
</organism>
<dbReference type="AlphaFoldDB" id="A0A8J3EPB8"/>
<dbReference type="Gene3D" id="3.30.2010.10">
    <property type="entry name" value="Metalloproteases ('zincins'), catalytic domain"/>
    <property type="match status" value="1"/>
</dbReference>
<sequence length="429" mass="49803">MKKVAWWFLGLYAVYILFILWYFFIWVQPGVPAEFKGTAADPNIFMTHHQITLSQDYSRIQDLIYFLTIPLDWGIYLFILIFGFSRWLRHRSEDVSKFSFVHTLIYFLALSLLTWLISLPINYIAHQVSIHFGVSVQPLGSWLRDSLVSFWINWLISFCSVLVMYFFIRRFQKRWWLPVWVIAIPFMLFMTYIQPVWIDPLFNDFHSLKNGPLKTEILDLAHQADIPAHNVYEVNMSEKTNGLNAYVNGIGSHLRIVLWDTTLDRLDDKEVLFVMAHEMGHYVKHHLIWSVIGSIFATLVGLYIASKLFAWSIRKWGRVLGIKGTGDLASVPILLLIISLLSFVATPIENAFSRHAEHSADTYAIKMTQDKEDGISAFQKLSVAGLSDVNPPGLVKFFEYGHPTMLERITFLEEYKVHQKETTTKDPNQ</sequence>
<dbReference type="InterPro" id="IPR027057">
    <property type="entry name" value="CAXX_Prtase_1"/>
</dbReference>
<feature type="active site" evidence="6">
    <location>
        <position position="278"/>
    </location>
</feature>
<dbReference type="Proteomes" id="UP000656813">
    <property type="component" value="Unassembled WGS sequence"/>
</dbReference>
<evidence type="ECO:0000256" key="8">
    <source>
        <dbReference type="RuleBase" id="RU003983"/>
    </source>
</evidence>
<feature type="transmembrane region" description="Helical" evidence="9">
    <location>
        <begin position="7"/>
        <end position="27"/>
    </location>
</feature>
<feature type="active site" description="Proton donor" evidence="6">
    <location>
        <position position="361"/>
    </location>
</feature>
<keyword evidence="3 8" id="KW-0378">Hydrolase</keyword>
<dbReference type="PANTHER" id="PTHR10120">
    <property type="entry name" value="CAAX PRENYL PROTEASE 1"/>
    <property type="match status" value="1"/>
</dbReference>
<dbReference type="Pfam" id="PF16491">
    <property type="entry name" value="Peptidase_M48_N"/>
    <property type="match status" value="1"/>
</dbReference>
<dbReference type="GO" id="GO:0071586">
    <property type="term" value="P:CAAX-box protein processing"/>
    <property type="evidence" value="ECO:0007669"/>
    <property type="project" value="InterPro"/>
</dbReference>
<evidence type="ECO:0000313" key="13">
    <source>
        <dbReference type="Proteomes" id="UP000656813"/>
    </source>
</evidence>
<keyword evidence="1 8" id="KW-0645">Protease</keyword>
<dbReference type="CDD" id="cd07343">
    <property type="entry name" value="M48A_Zmpste24p_like"/>
    <property type="match status" value="1"/>
</dbReference>
<dbReference type="InterPro" id="IPR032456">
    <property type="entry name" value="Peptidase_M48_N"/>
</dbReference>
<feature type="binding site" evidence="7">
    <location>
        <position position="277"/>
    </location>
    <ligand>
        <name>Zn(2+)</name>
        <dbReference type="ChEBI" id="CHEBI:29105"/>
        <note>catalytic</note>
    </ligand>
</feature>
<comment type="cofactor">
    <cofactor evidence="7 8">
        <name>Zn(2+)</name>
        <dbReference type="ChEBI" id="CHEBI:29105"/>
    </cofactor>
    <text evidence="7 8">Binds 1 zinc ion per subunit.</text>
</comment>
<dbReference type="EMBL" id="BMFV01000048">
    <property type="protein sequence ID" value="GGH88172.1"/>
    <property type="molecule type" value="Genomic_DNA"/>
</dbReference>
<feature type="domain" description="Peptidase M48" evidence="10">
    <location>
        <begin position="208"/>
        <end position="415"/>
    </location>
</feature>
<evidence type="ECO:0000256" key="2">
    <source>
        <dbReference type="ARBA" id="ARBA00022723"/>
    </source>
</evidence>
<feature type="domain" description="CAAX prenyl protease 1 N-terminal" evidence="11">
    <location>
        <begin position="46"/>
        <end position="203"/>
    </location>
</feature>
<keyword evidence="9" id="KW-0812">Transmembrane</keyword>
<feature type="transmembrane region" description="Helical" evidence="9">
    <location>
        <begin position="63"/>
        <end position="84"/>
    </location>
</feature>
<evidence type="ECO:0000256" key="1">
    <source>
        <dbReference type="ARBA" id="ARBA00022670"/>
    </source>
</evidence>
<name>A0A8J3EPB8_9BACL</name>
<evidence type="ECO:0000259" key="10">
    <source>
        <dbReference type="Pfam" id="PF01435"/>
    </source>
</evidence>
<evidence type="ECO:0000256" key="3">
    <source>
        <dbReference type="ARBA" id="ARBA00022801"/>
    </source>
</evidence>
<evidence type="ECO:0000256" key="4">
    <source>
        <dbReference type="ARBA" id="ARBA00022833"/>
    </source>
</evidence>
<dbReference type="GO" id="GO:0046872">
    <property type="term" value="F:metal ion binding"/>
    <property type="evidence" value="ECO:0007669"/>
    <property type="project" value="UniProtKB-KW"/>
</dbReference>
<gene>
    <name evidence="12" type="primary">yhfN</name>
    <name evidence="12" type="ORF">GCM10007096_39900</name>
</gene>
<keyword evidence="13" id="KW-1185">Reference proteome</keyword>
<comment type="similarity">
    <text evidence="8">Belongs to the peptidase M48 family.</text>
</comment>
<protein>
    <submittedName>
        <fullName evidence="12">Metalloprotease</fullName>
    </submittedName>
</protein>
<feature type="binding site" evidence="7">
    <location>
        <position position="281"/>
    </location>
    <ligand>
        <name>Zn(2+)</name>
        <dbReference type="ChEBI" id="CHEBI:29105"/>
        <note>catalytic</note>
    </ligand>
</feature>
<feature type="binding site" evidence="7">
    <location>
        <position position="357"/>
    </location>
    <ligand>
        <name>Zn(2+)</name>
        <dbReference type="ChEBI" id="CHEBI:29105"/>
        <note>catalytic</note>
    </ligand>
</feature>
<dbReference type="Pfam" id="PF01435">
    <property type="entry name" value="Peptidase_M48"/>
    <property type="match status" value="1"/>
</dbReference>
<proteinExistence type="inferred from homology"/>
<keyword evidence="4 7" id="KW-0862">Zinc</keyword>
<evidence type="ECO:0000256" key="9">
    <source>
        <dbReference type="SAM" id="Phobius"/>
    </source>
</evidence>
<feature type="transmembrane region" description="Helical" evidence="9">
    <location>
        <begin position="146"/>
        <end position="168"/>
    </location>
</feature>
<evidence type="ECO:0000256" key="6">
    <source>
        <dbReference type="PIRSR" id="PIRSR627057-1"/>
    </source>
</evidence>
<reference evidence="12" key="2">
    <citation type="submission" date="2020-09" db="EMBL/GenBank/DDBJ databases">
        <authorList>
            <person name="Sun Q."/>
            <person name="Zhou Y."/>
        </authorList>
    </citation>
    <scope>NUCLEOTIDE SEQUENCE</scope>
    <source>
        <strain evidence="12">CGMCC 1.12777</strain>
    </source>
</reference>
<feature type="transmembrane region" description="Helical" evidence="9">
    <location>
        <begin position="287"/>
        <end position="305"/>
    </location>
</feature>
<evidence type="ECO:0000256" key="5">
    <source>
        <dbReference type="ARBA" id="ARBA00023049"/>
    </source>
</evidence>
<evidence type="ECO:0000313" key="12">
    <source>
        <dbReference type="EMBL" id="GGH88172.1"/>
    </source>
</evidence>
<keyword evidence="2 7" id="KW-0479">Metal-binding</keyword>
<keyword evidence="5 8" id="KW-0482">Metalloprotease</keyword>
<comment type="caution">
    <text evidence="12">The sequence shown here is derived from an EMBL/GenBank/DDBJ whole genome shotgun (WGS) entry which is preliminary data.</text>
</comment>
<feature type="transmembrane region" description="Helical" evidence="9">
    <location>
        <begin position="104"/>
        <end position="126"/>
    </location>
</feature>
<evidence type="ECO:0000259" key="11">
    <source>
        <dbReference type="Pfam" id="PF16491"/>
    </source>
</evidence>
<accession>A0A8J3EPB8</accession>
<feature type="transmembrane region" description="Helical" evidence="9">
    <location>
        <begin position="175"/>
        <end position="193"/>
    </location>
</feature>
<dbReference type="RefSeq" id="WP_188499141.1">
    <property type="nucleotide sequence ID" value="NZ_BMFV01000048.1"/>
</dbReference>
<dbReference type="InterPro" id="IPR001915">
    <property type="entry name" value="Peptidase_M48"/>
</dbReference>